<name>A0ABR2CW76_9ROSI</name>
<organism evidence="5 6">
    <name type="scientific">Hibiscus sabdariffa</name>
    <name type="common">roselle</name>
    <dbReference type="NCBI Taxonomy" id="183260"/>
    <lineage>
        <taxon>Eukaryota</taxon>
        <taxon>Viridiplantae</taxon>
        <taxon>Streptophyta</taxon>
        <taxon>Embryophyta</taxon>
        <taxon>Tracheophyta</taxon>
        <taxon>Spermatophyta</taxon>
        <taxon>Magnoliopsida</taxon>
        <taxon>eudicotyledons</taxon>
        <taxon>Gunneridae</taxon>
        <taxon>Pentapetalae</taxon>
        <taxon>rosids</taxon>
        <taxon>malvids</taxon>
        <taxon>Malvales</taxon>
        <taxon>Malvaceae</taxon>
        <taxon>Malvoideae</taxon>
        <taxon>Hibiscus</taxon>
    </lineage>
</organism>
<dbReference type="Proteomes" id="UP001472677">
    <property type="component" value="Unassembled WGS sequence"/>
</dbReference>
<comment type="caution">
    <text evidence="5">The sequence shown here is derived from an EMBL/GenBank/DDBJ whole genome shotgun (WGS) entry which is preliminary data.</text>
</comment>
<dbReference type="PANTHER" id="PTHR31623">
    <property type="entry name" value="F21J9.9"/>
    <property type="match status" value="1"/>
</dbReference>
<dbReference type="EMBL" id="JBBPBM010000041">
    <property type="protein sequence ID" value="KAK8524603.1"/>
    <property type="molecule type" value="Genomic_DNA"/>
</dbReference>
<keyword evidence="4" id="KW-1133">Transmembrane helix</keyword>
<dbReference type="Pfam" id="PF02458">
    <property type="entry name" value="Transferase"/>
    <property type="match status" value="1"/>
</dbReference>
<comment type="similarity">
    <text evidence="1">Belongs to the plant acyltransferase family.</text>
</comment>
<evidence type="ECO:0000313" key="6">
    <source>
        <dbReference type="Proteomes" id="UP001472677"/>
    </source>
</evidence>
<keyword evidence="6" id="KW-1185">Reference proteome</keyword>
<keyword evidence="4" id="KW-0472">Membrane</keyword>
<evidence type="ECO:0000313" key="5">
    <source>
        <dbReference type="EMBL" id="KAK8524603.1"/>
    </source>
</evidence>
<reference evidence="5 6" key="1">
    <citation type="journal article" date="2024" name="G3 (Bethesda)">
        <title>Genome assembly of Hibiscus sabdariffa L. provides insights into metabolisms of medicinal natural products.</title>
        <authorList>
            <person name="Kim T."/>
        </authorList>
    </citation>
    <scope>NUCLEOTIDE SEQUENCE [LARGE SCALE GENOMIC DNA]</scope>
    <source>
        <strain evidence="5">TK-2024</strain>
        <tissue evidence="5">Old leaves</tissue>
    </source>
</reference>
<dbReference type="PANTHER" id="PTHR31623:SF28">
    <property type="entry name" value="BAHD ACYLTRANSFERASE"/>
    <property type="match status" value="1"/>
</dbReference>
<evidence type="ECO:0000256" key="2">
    <source>
        <dbReference type="ARBA" id="ARBA00022679"/>
    </source>
</evidence>
<dbReference type="Gene3D" id="3.30.559.10">
    <property type="entry name" value="Chloramphenicol acetyltransferase-like domain"/>
    <property type="match status" value="1"/>
</dbReference>
<keyword evidence="2" id="KW-0808">Transferase</keyword>
<sequence>MATKLRRVPVMLGVQVNYFTCCGVAIGVCISHVIADGAAAVGFLKAWVRFACGSPDTIETDSVVNDCGSRFPPARFIRVLQGSSVPSAFVLWVMRELPPMSIADKSARRTRTGPRLLAHRIRSVYIVFMLTLLIRTCFCYGCQQTKWTVTEKVTVRPIGIQPAGGGLPLPCLGLTFRDCK</sequence>
<evidence type="ECO:0000256" key="1">
    <source>
        <dbReference type="ARBA" id="ARBA00009861"/>
    </source>
</evidence>
<keyword evidence="4" id="KW-0812">Transmembrane</keyword>
<keyword evidence="3" id="KW-0012">Acyltransferase</keyword>
<feature type="transmembrane region" description="Helical" evidence="4">
    <location>
        <begin position="12"/>
        <end position="35"/>
    </location>
</feature>
<accession>A0ABR2CW76</accession>
<evidence type="ECO:0000256" key="3">
    <source>
        <dbReference type="ARBA" id="ARBA00023315"/>
    </source>
</evidence>
<evidence type="ECO:0000256" key="4">
    <source>
        <dbReference type="SAM" id="Phobius"/>
    </source>
</evidence>
<proteinExistence type="inferred from homology"/>
<dbReference type="InterPro" id="IPR023213">
    <property type="entry name" value="CAT-like_dom_sf"/>
</dbReference>
<protein>
    <submittedName>
        <fullName evidence="5">Uncharacterized protein</fullName>
    </submittedName>
</protein>
<gene>
    <name evidence="5" type="ORF">V6N12_029466</name>
</gene>